<feature type="transmembrane region" description="Helical" evidence="2">
    <location>
        <begin position="154"/>
        <end position="176"/>
    </location>
</feature>
<dbReference type="PANTHER" id="PTHR40465">
    <property type="entry name" value="CHROMOSOME 1, WHOLE GENOME SHOTGUN SEQUENCE"/>
    <property type="match status" value="1"/>
</dbReference>
<feature type="transmembrane region" description="Helical" evidence="2">
    <location>
        <begin position="117"/>
        <end position="142"/>
    </location>
</feature>
<feature type="transmembrane region" description="Helical" evidence="2">
    <location>
        <begin position="6"/>
        <end position="25"/>
    </location>
</feature>
<evidence type="ECO:0000313" key="5">
    <source>
        <dbReference type="Proteomes" id="UP001215598"/>
    </source>
</evidence>
<gene>
    <name evidence="4" type="ORF">B0H16DRAFT_1582220</name>
</gene>
<keyword evidence="2" id="KW-1133">Transmembrane helix</keyword>
<evidence type="ECO:0000313" key="4">
    <source>
        <dbReference type="EMBL" id="KAJ7732168.1"/>
    </source>
</evidence>
<dbReference type="AlphaFoldDB" id="A0AAD7I240"/>
<sequence>MGSTYDLTLGCLLVSSWLNMILFTLELNQILKYFTRYKRDPTFNKVLVLIALAGDILTVFACLSATYLYMVSHWGQASYLATQPWCIAGYVIGTGITGGAVQIFLTRMLYTLTKQWVWLPILGLFITVGVAGAGITAGHLIINSSISGREELVKWVTVWLSACIAADTFITTILVVKFQTLKTGFSGTGELLRRLSLAAVRNGSITTAMTIITIVVFKLQPEANTAVMIEIIIGRVYSLCMLSNLNNRSWISDASSGGDPSSKGTPTHRTVAETQTVVRVHQEVDIQMDPLEYGRRKQGDAESLDGASANSYPDAKPKSNYVTF</sequence>
<keyword evidence="2" id="KW-0472">Membrane</keyword>
<dbReference type="Proteomes" id="UP001215598">
    <property type="component" value="Unassembled WGS sequence"/>
</dbReference>
<dbReference type="PANTHER" id="PTHR40465:SF1">
    <property type="entry name" value="DUF6534 DOMAIN-CONTAINING PROTEIN"/>
    <property type="match status" value="1"/>
</dbReference>
<reference evidence="4" key="1">
    <citation type="submission" date="2023-03" db="EMBL/GenBank/DDBJ databases">
        <title>Massive genome expansion in bonnet fungi (Mycena s.s.) driven by repeated elements and novel gene families across ecological guilds.</title>
        <authorList>
            <consortium name="Lawrence Berkeley National Laboratory"/>
            <person name="Harder C.B."/>
            <person name="Miyauchi S."/>
            <person name="Viragh M."/>
            <person name="Kuo A."/>
            <person name="Thoen E."/>
            <person name="Andreopoulos B."/>
            <person name="Lu D."/>
            <person name="Skrede I."/>
            <person name="Drula E."/>
            <person name="Henrissat B."/>
            <person name="Morin E."/>
            <person name="Kohler A."/>
            <person name="Barry K."/>
            <person name="LaButti K."/>
            <person name="Morin E."/>
            <person name="Salamov A."/>
            <person name="Lipzen A."/>
            <person name="Mereny Z."/>
            <person name="Hegedus B."/>
            <person name="Baldrian P."/>
            <person name="Stursova M."/>
            <person name="Weitz H."/>
            <person name="Taylor A."/>
            <person name="Grigoriev I.V."/>
            <person name="Nagy L.G."/>
            <person name="Martin F."/>
            <person name="Kauserud H."/>
        </authorList>
    </citation>
    <scope>NUCLEOTIDE SEQUENCE</scope>
    <source>
        <strain evidence="4">CBHHK182m</strain>
    </source>
</reference>
<comment type="caution">
    <text evidence="4">The sequence shown here is derived from an EMBL/GenBank/DDBJ whole genome shotgun (WGS) entry which is preliminary data.</text>
</comment>
<keyword evidence="5" id="KW-1185">Reference proteome</keyword>
<feature type="domain" description="DUF6534" evidence="3">
    <location>
        <begin position="164"/>
        <end position="249"/>
    </location>
</feature>
<feature type="region of interest" description="Disordered" evidence="1">
    <location>
        <begin position="253"/>
        <end position="275"/>
    </location>
</feature>
<feature type="transmembrane region" description="Helical" evidence="2">
    <location>
        <begin position="46"/>
        <end position="70"/>
    </location>
</feature>
<keyword evidence="2" id="KW-0812">Transmembrane</keyword>
<protein>
    <recommendedName>
        <fullName evidence="3">DUF6534 domain-containing protein</fullName>
    </recommendedName>
</protein>
<feature type="transmembrane region" description="Helical" evidence="2">
    <location>
        <begin position="82"/>
        <end position="105"/>
    </location>
</feature>
<dbReference type="Pfam" id="PF20152">
    <property type="entry name" value="DUF6534"/>
    <property type="match status" value="1"/>
</dbReference>
<feature type="region of interest" description="Disordered" evidence="1">
    <location>
        <begin position="289"/>
        <end position="324"/>
    </location>
</feature>
<proteinExistence type="predicted"/>
<name>A0AAD7I240_9AGAR</name>
<evidence type="ECO:0000256" key="1">
    <source>
        <dbReference type="SAM" id="MobiDB-lite"/>
    </source>
</evidence>
<organism evidence="4 5">
    <name type="scientific">Mycena metata</name>
    <dbReference type="NCBI Taxonomy" id="1033252"/>
    <lineage>
        <taxon>Eukaryota</taxon>
        <taxon>Fungi</taxon>
        <taxon>Dikarya</taxon>
        <taxon>Basidiomycota</taxon>
        <taxon>Agaricomycotina</taxon>
        <taxon>Agaricomycetes</taxon>
        <taxon>Agaricomycetidae</taxon>
        <taxon>Agaricales</taxon>
        <taxon>Marasmiineae</taxon>
        <taxon>Mycenaceae</taxon>
        <taxon>Mycena</taxon>
    </lineage>
</organism>
<accession>A0AAD7I240</accession>
<dbReference type="EMBL" id="JARKIB010000147">
    <property type="protein sequence ID" value="KAJ7732168.1"/>
    <property type="molecule type" value="Genomic_DNA"/>
</dbReference>
<evidence type="ECO:0000256" key="2">
    <source>
        <dbReference type="SAM" id="Phobius"/>
    </source>
</evidence>
<evidence type="ECO:0000259" key="3">
    <source>
        <dbReference type="Pfam" id="PF20152"/>
    </source>
</evidence>
<dbReference type="InterPro" id="IPR045339">
    <property type="entry name" value="DUF6534"/>
</dbReference>